<dbReference type="Pfam" id="PF13796">
    <property type="entry name" value="Sensor"/>
    <property type="match status" value="1"/>
</dbReference>
<comment type="catalytic activity">
    <reaction evidence="1">
        <text>ATP + protein L-histidine = ADP + protein N-phospho-L-histidine.</text>
        <dbReference type="EC" id="2.7.13.3"/>
    </reaction>
</comment>
<dbReference type="Proteomes" id="UP000503164">
    <property type="component" value="Chromosome"/>
</dbReference>
<feature type="compositionally biased region" description="Gly residues" evidence="9">
    <location>
        <begin position="355"/>
        <end position="369"/>
    </location>
</feature>
<keyword evidence="4" id="KW-0808">Transferase</keyword>
<dbReference type="GO" id="GO:0046983">
    <property type="term" value="F:protein dimerization activity"/>
    <property type="evidence" value="ECO:0007669"/>
    <property type="project" value="InterPro"/>
</dbReference>
<evidence type="ECO:0000313" key="15">
    <source>
        <dbReference type="Proteomes" id="UP000503164"/>
    </source>
</evidence>
<evidence type="ECO:0000256" key="4">
    <source>
        <dbReference type="ARBA" id="ARBA00022679"/>
    </source>
</evidence>
<evidence type="ECO:0000256" key="9">
    <source>
        <dbReference type="SAM" id="MobiDB-lite"/>
    </source>
</evidence>
<feature type="domain" description="Signal transduction histidine kinase subgroup 3 dimerisation and phosphoacceptor" evidence="12">
    <location>
        <begin position="209"/>
        <end position="276"/>
    </location>
</feature>
<sequence length="401" mass="41240">MNIVTAIWTSAVDLLIDAVLGLAWVVILVTLLATGVGTVPAAGLGVLVLAATAVLIRGIGVVERARTAAVHDIVITPPVRRRTRVTSAWRHLAQPLLDLVDPVTWRQLLHHVLSMVLGLVFVTLLAAVPQLAAAVGAGDVPGIPGGGPAAAVTAVLVAALLLLYVWGAGSLDRAVSPALLGTSRTAALESRVDTLADARQGAVDAASTERLRIERDLHDGVQPRLVALAMTLGMARSRMDSDPAAARELLDQAHRDAKDSITELRQLARGIHPAVLTDRGLDAALSAVASRNAVPTTVRVDLSARPRPEVEAVLYFAVAEALTNVAKHSGASRCQVAVDEVPGGVRAVISDDGRGGATRDGNPGGGLGGMHDRVRAAGGTLTTSSPAGGPTDVTVEVPCAL</sequence>
<dbReference type="Gene3D" id="3.30.565.10">
    <property type="entry name" value="Histidine kinase-like ATPase, C-terminal domain"/>
    <property type="match status" value="1"/>
</dbReference>
<evidence type="ECO:0000256" key="1">
    <source>
        <dbReference type="ARBA" id="ARBA00000085"/>
    </source>
</evidence>
<dbReference type="EC" id="2.7.13.3" evidence="2"/>
<dbReference type="InterPro" id="IPR025828">
    <property type="entry name" value="Put_sensor_dom"/>
</dbReference>
<evidence type="ECO:0000256" key="10">
    <source>
        <dbReference type="SAM" id="Phobius"/>
    </source>
</evidence>
<keyword evidence="6 14" id="KW-0418">Kinase</keyword>
<dbReference type="GO" id="GO:0016020">
    <property type="term" value="C:membrane"/>
    <property type="evidence" value="ECO:0007669"/>
    <property type="project" value="InterPro"/>
</dbReference>
<feature type="transmembrane region" description="Helical" evidence="10">
    <location>
        <begin position="147"/>
        <end position="166"/>
    </location>
</feature>
<evidence type="ECO:0000259" key="13">
    <source>
        <dbReference type="Pfam" id="PF13796"/>
    </source>
</evidence>
<dbReference type="KEGG" id="ccap:AES38_00915"/>
<dbReference type="InterPro" id="IPR050482">
    <property type="entry name" value="Sensor_HK_TwoCompSys"/>
</dbReference>
<dbReference type="Pfam" id="PF07730">
    <property type="entry name" value="HisKA_3"/>
    <property type="match status" value="1"/>
</dbReference>
<evidence type="ECO:0000256" key="3">
    <source>
        <dbReference type="ARBA" id="ARBA00022553"/>
    </source>
</evidence>
<dbReference type="EMBL" id="CP048049">
    <property type="protein sequence ID" value="QIS43763.1"/>
    <property type="molecule type" value="Genomic_DNA"/>
</dbReference>
<keyword evidence="3" id="KW-0597">Phosphoprotein</keyword>
<evidence type="ECO:0000259" key="11">
    <source>
        <dbReference type="Pfam" id="PF02518"/>
    </source>
</evidence>
<dbReference type="GO" id="GO:0005524">
    <property type="term" value="F:ATP binding"/>
    <property type="evidence" value="ECO:0007669"/>
    <property type="project" value="UniProtKB-KW"/>
</dbReference>
<feature type="transmembrane region" description="Helical" evidence="10">
    <location>
        <begin position="39"/>
        <end position="56"/>
    </location>
</feature>
<accession>A0A0M4H4Z2</accession>
<dbReference type="Pfam" id="PF02518">
    <property type="entry name" value="HATPase_c"/>
    <property type="match status" value="1"/>
</dbReference>
<dbReference type="SUPFAM" id="SSF55874">
    <property type="entry name" value="ATPase domain of HSP90 chaperone/DNA topoisomerase II/histidine kinase"/>
    <property type="match status" value="1"/>
</dbReference>
<feature type="domain" description="Putative sensor" evidence="13">
    <location>
        <begin position="14"/>
        <end position="180"/>
    </location>
</feature>
<dbReference type="InterPro" id="IPR011712">
    <property type="entry name" value="Sig_transdc_His_kin_sub3_dim/P"/>
</dbReference>
<protein>
    <recommendedName>
        <fullName evidence="2">histidine kinase</fullName>
        <ecNumber evidence="2">2.7.13.3</ecNumber>
    </recommendedName>
</protein>
<evidence type="ECO:0000256" key="5">
    <source>
        <dbReference type="ARBA" id="ARBA00022741"/>
    </source>
</evidence>
<feature type="region of interest" description="Disordered" evidence="9">
    <location>
        <begin position="347"/>
        <end position="372"/>
    </location>
</feature>
<evidence type="ECO:0000256" key="2">
    <source>
        <dbReference type="ARBA" id="ARBA00012438"/>
    </source>
</evidence>
<keyword evidence="10" id="KW-0472">Membrane</keyword>
<keyword evidence="5" id="KW-0547">Nucleotide-binding</keyword>
<dbReference type="InterPro" id="IPR003594">
    <property type="entry name" value="HATPase_dom"/>
</dbReference>
<dbReference type="PANTHER" id="PTHR24421:SF10">
    <property type="entry name" value="NITRATE_NITRITE SENSOR PROTEIN NARQ"/>
    <property type="match status" value="1"/>
</dbReference>
<dbReference type="RefSeq" id="WP_053773388.1">
    <property type="nucleotide sequence ID" value="NZ_CP012573.1"/>
</dbReference>
<reference evidence="14 15" key="1">
    <citation type="journal article" date="2020" name="Mol. Plant Pathol.">
        <title>Plasmid composition and the chpG gene determine the virulence level of Clavibacter capsici natural isolates in pepper.</title>
        <authorList>
            <person name="Hwang I.S."/>
            <person name="Lee H.M."/>
            <person name="Oh E.J."/>
            <person name="Lee S."/>
            <person name="Heu S."/>
            <person name="Oh C.S."/>
        </authorList>
    </citation>
    <scope>NUCLEOTIDE SEQUENCE [LARGE SCALE GENOMIC DNA]</scope>
    <source>
        <strain evidence="14 15">1101</strain>
    </source>
</reference>
<dbReference type="InterPro" id="IPR036890">
    <property type="entry name" value="HATPase_C_sf"/>
</dbReference>
<keyword evidence="10" id="KW-0812">Transmembrane</keyword>
<dbReference type="PANTHER" id="PTHR24421">
    <property type="entry name" value="NITRATE/NITRITE SENSOR PROTEIN NARX-RELATED"/>
    <property type="match status" value="1"/>
</dbReference>
<feature type="domain" description="Histidine kinase/HSP90-like ATPase" evidence="11">
    <location>
        <begin position="312"/>
        <end position="399"/>
    </location>
</feature>
<keyword evidence="8" id="KW-0902">Two-component regulatory system</keyword>
<gene>
    <name evidence="14" type="ORF">GW570_00920</name>
</gene>
<evidence type="ECO:0000313" key="14">
    <source>
        <dbReference type="EMBL" id="QIS43763.1"/>
    </source>
</evidence>
<evidence type="ECO:0000256" key="6">
    <source>
        <dbReference type="ARBA" id="ARBA00022777"/>
    </source>
</evidence>
<evidence type="ECO:0000256" key="7">
    <source>
        <dbReference type="ARBA" id="ARBA00022840"/>
    </source>
</evidence>
<feature type="transmembrane region" description="Helical" evidence="10">
    <location>
        <begin position="12"/>
        <end position="33"/>
    </location>
</feature>
<dbReference type="CDD" id="cd16917">
    <property type="entry name" value="HATPase_UhpB-NarQ-NarX-like"/>
    <property type="match status" value="1"/>
</dbReference>
<dbReference type="Gene3D" id="1.20.5.1930">
    <property type="match status" value="1"/>
</dbReference>
<feature type="transmembrane region" description="Helical" evidence="10">
    <location>
        <begin position="112"/>
        <end position="135"/>
    </location>
</feature>
<dbReference type="GO" id="GO:0000155">
    <property type="term" value="F:phosphorelay sensor kinase activity"/>
    <property type="evidence" value="ECO:0007669"/>
    <property type="project" value="InterPro"/>
</dbReference>
<name>A0A0M4H4Z2_9MICO</name>
<organism evidence="14 15">
    <name type="scientific">Clavibacter capsici</name>
    <dbReference type="NCBI Taxonomy" id="1874630"/>
    <lineage>
        <taxon>Bacteria</taxon>
        <taxon>Bacillati</taxon>
        <taxon>Actinomycetota</taxon>
        <taxon>Actinomycetes</taxon>
        <taxon>Micrococcales</taxon>
        <taxon>Microbacteriaceae</taxon>
        <taxon>Clavibacter</taxon>
    </lineage>
</organism>
<evidence type="ECO:0000259" key="12">
    <source>
        <dbReference type="Pfam" id="PF07730"/>
    </source>
</evidence>
<evidence type="ECO:0000256" key="8">
    <source>
        <dbReference type="ARBA" id="ARBA00023012"/>
    </source>
</evidence>
<proteinExistence type="predicted"/>
<keyword evidence="15" id="KW-1185">Reference proteome</keyword>
<keyword evidence="10" id="KW-1133">Transmembrane helix</keyword>
<dbReference type="AlphaFoldDB" id="A0A0M4H4Z2"/>
<keyword evidence="7" id="KW-0067">ATP-binding</keyword>